<dbReference type="PANTHER" id="PTHR11362">
    <property type="entry name" value="PHOSPHATIDYLETHANOLAMINE-BINDING PROTEIN"/>
    <property type="match status" value="1"/>
</dbReference>
<dbReference type="InterPro" id="IPR008914">
    <property type="entry name" value="PEBP"/>
</dbReference>
<dbReference type="InterPro" id="IPR036610">
    <property type="entry name" value="PEBP-like_sf"/>
</dbReference>
<dbReference type="CDD" id="cd00866">
    <property type="entry name" value="PEBP_euk"/>
    <property type="match status" value="1"/>
</dbReference>
<dbReference type="GO" id="GO:0030414">
    <property type="term" value="F:peptidase inhibitor activity"/>
    <property type="evidence" value="ECO:0007669"/>
    <property type="project" value="TreeGrafter"/>
</dbReference>
<evidence type="ECO:0000256" key="1">
    <source>
        <dbReference type="SAM" id="SignalP"/>
    </source>
</evidence>
<dbReference type="EMBL" id="KZ678141">
    <property type="protein sequence ID" value="PSN62590.1"/>
    <property type="molecule type" value="Genomic_DNA"/>
</dbReference>
<accession>A0A2T2NB48</accession>
<dbReference type="OrthoDB" id="2506647at2759"/>
<dbReference type="Gene3D" id="3.90.280.10">
    <property type="entry name" value="PEBP-like"/>
    <property type="match status" value="1"/>
</dbReference>
<proteinExistence type="predicted"/>
<dbReference type="GO" id="GO:0005543">
    <property type="term" value="F:phospholipid binding"/>
    <property type="evidence" value="ECO:0007669"/>
    <property type="project" value="TreeGrafter"/>
</dbReference>
<feature type="chain" id="PRO_5015426873" evidence="1">
    <location>
        <begin position="21"/>
        <end position="236"/>
    </location>
</feature>
<protein>
    <submittedName>
        <fullName evidence="2">PEBP-like protein</fullName>
    </submittedName>
</protein>
<name>A0A2T2NB48_CORCC</name>
<sequence length="236" mass="24492">MLVSKVLSLLLVGVLEGARAQEALGFRPGGSTLGVTFGSNVVSPPGELIPRGDTANPPNITTPVWTSAGNAVLLMVDSDVPRNGTRVQLLHWLVSNVTLGSNGTLAFPGPGEAPYRQPSPPVGDSPHQYTFVLFTQPANFSVPAAFSAVLESRVFFNTTAFASAADLGTPFAANSIRVQNLTGTPTTTFPPPRPTNVTAPNPPSEFPGAATSLVRERAFWVGLSTALLAGLGAFAL</sequence>
<keyword evidence="1" id="KW-0732">Signal</keyword>
<dbReference type="SUPFAM" id="SSF49777">
    <property type="entry name" value="PEBP-like"/>
    <property type="match status" value="1"/>
</dbReference>
<evidence type="ECO:0000313" key="3">
    <source>
        <dbReference type="Proteomes" id="UP000240883"/>
    </source>
</evidence>
<dbReference type="PANTHER" id="PTHR11362:SF148">
    <property type="entry name" value="CARBOXYPEPTIDASE Y INHIBITOR"/>
    <property type="match status" value="1"/>
</dbReference>
<dbReference type="GO" id="GO:0046578">
    <property type="term" value="P:regulation of Ras protein signal transduction"/>
    <property type="evidence" value="ECO:0007669"/>
    <property type="project" value="TreeGrafter"/>
</dbReference>
<reference evidence="2 3" key="1">
    <citation type="journal article" date="2018" name="Front. Microbiol.">
        <title>Genome-Wide Analysis of Corynespora cassiicola Leaf Fall Disease Putative Effectors.</title>
        <authorList>
            <person name="Lopez D."/>
            <person name="Ribeiro S."/>
            <person name="Label P."/>
            <person name="Fumanal B."/>
            <person name="Venisse J.S."/>
            <person name="Kohler A."/>
            <person name="de Oliveira R.R."/>
            <person name="Labutti K."/>
            <person name="Lipzen A."/>
            <person name="Lail K."/>
            <person name="Bauer D."/>
            <person name="Ohm R.A."/>
            <person name="Barry K.W."/>
            <person name="Spatafora J."/>
            <person name="Grigoriev I.V."/>
            <person name="Martin F.M."/>
            <person name="Pujade-Renaud V."/>
        </authorList>
    </citation>
    <scope>NUCLEOTIDE SEQUENCE [LARGE SCALE GENOMIC DNA]</scope>
    <source>
        <strain evidence="2 3">Philippines</strain>
    </source>
</reference>
<dbReference type="STRING" id="1448308.A0A2T2NB48"/>
<gene>
    <name evidence="2" type="ORF">BS50DRAFT_577496</name>
</gene>
<dbReference type="Pfam" id="PF01161">
    <property type="entry name" value="PBP"/>
    <property type="match status" value="1"/>
</dbReference>
<dbReference type="Proteomes" id="UP000240883">
    <property type="component" value="Unassembled WGS sequence"/>
</dbReference>
<dbReference type="InterPro" id="IPR035810">
    <property type="entry name" value="PEBP_euk"/>
</dbReference>
<keyword evidence="3" id="KW-1185">Reference proteome</keyword>
<dbReference type="GO" id="GO:0030162">
    <property type="term" value="P:regulation of proteolysis"/>
    <property type="evidence" value="ECO:0007669"/>
    <property type="project" value="TreeGrafter"/>
</dbReference>
<organism evidence="2 3">
    <name type="scientific">Corynespora cassiicola Philippines</name>
    <dbReference type="NCBI Taxonomy" id="1448308"/>
    <lineage>
        <taxon>Eukaryota</taxon>
        <taxon>Fungi</taxon>
        <taxon>Dikarya</taxon>
        <taxon>Ascomycota</taxon>
        <taxon>Pezizomycotina</taxon>
        <taxon>Dothideomycetes</taxon>
        <taxon>Pleosporomycetidae</taxon>
        <taxon>Pleosporales</taxon>
        <taxon>Corynesporascaceae</taxon>
        <taxon>Corynespora</taxon>
    </lineage>
</organism>
<feature type="signal peptide" evidence="1">
    <location>
        <begin position="1"/>
        <end position="20"/>
    </location>
</feature>
<dbReference type="AlphaFoldDB" id="A0A2T2NB48"/>
<evidence type="ECO:0000313" key="2">
    <source>
        <dbReference type="EMBL" id="PSN62590.1"/>
    </source>
</evidence>